<comment type="caution">
    <text evidence="4">The sequence shown here is derived from an EMBL/GenBank/DDBJ whole genome shotgun (WGS) entry which is preliminary data.</text>
</comment>
<dbReference type="FunFam" id="3.30.300.90:FF:000001">
    <property type="entry name" value="Transcriptional regulator BolA"/>
    <property type="match status" value="1"/>
</dbReference>
<evidence type="ECO:0000313" key="4">
    <source>
        <dbReference type="EMBL" id="RJY07512.1"/>
    </source>
</evidence>
<dbReference type="InterPro" id="IPR036065">
    <property type="entry name" value="BolA-like_sf"/>
</dbReference>
<name>A0A3A6TG71_9GAMM</name>
<evidence type="ECO:0000313" key="5">
    <source>
        <dbReference type="Proteomes" id="UP000273022"/>
    </source>
</evidence>
<protein>
    <recommendedName>
        <fullName evidence="2">DNA-binding transcriptional regulator BolA</fullName>
    </recommendedName>
</protein>
<dbReference type="SUPFAM" id="SSF82657">
    <property type="entry name" value="BolA-like"/>
    <property type="match status" value="1"/>
</dbReference>
<dbReference type="RefSeq" id="WP_121854576.1">
    <property type="nucleotide sequence ID" value="NZ_CP037952.1"/>
</dbReference>
<keyword evidence="5" id="KW-1185">Reference proteome</keyword>
<dbReference type="GO" id="GO:0006351">
    <property type="term" value="P:DNA-templated transcription"/>
    <property type="evidence" value="ECO:0007669"/>
    <property type="project" value="TreeGrafter"/>
</dbReference>
<dbReference type="Pfam" id="PF01722">
    <property type="entry name" value="BolA"/>
    <property type="match status" value="1"/>
</dbReference>
<dbReference type="PIRSF" id="PIRSF003113">
    <property type="entry name" value="BolA"/>
    <property type="match status" value="1"/>
</dbReference>
<dbReference type="Gene3D" id="3.30.300.90">
    <property type="entry name" value="BolA-like"/>
    <property type="match status" value="1"/>
</dbReference>
<dbReference type="PANTHER" id="PTHR46229">
    <property type="entry name" value="BOLA TRANSCRIPTION REGULATOR"/>
    <property type="match status" value="1"/>
</dbReference>
<dbReference type="GO" id="GO:0005829">
    <property type="term" value="C:cytosol"/>
    <property type="evidence" value="ECO:0007669"/>
    <property type="project" value="TreeGrafter"/>
</dbReference>
<dbReference type="InterPro" id="IPR002634">
    <property type="entry name" value="BolA"/>
</dbReference>
<dbReference type="EMBL" id="QYYH01000118">
    <property type="protein sequence ID" value="RJY07512.1"/>
    <property type="molecule type" value="Genomic_DNA"/>
</dbReference>
<dbReference type="Proteomes" id="UP000273022">
    <property type="component" value="Unassembled WGS sequence"/>
</dbReference>
<evidence type="ECO:0000256" key="3">
    <source>
        <dbReference type="RuleBase" id="RU003860"/>
    </source>
</evidence>
<sequence length="105" mass="11740">MSSSKVGPVAQVITDKLNTEFNPSFIDVLNESNRHNVPPNSESHFKVVLVSDNFSGKRLIARHRMVNEVLAVELENSIHALSIHTYTEEEWQGEGNVPRTPNCKG</sequence>
<dbReference type="PANTHER" id="PTHR46229:SF2">
    <property type="entry name" value="BOLA-LIKE PROTEIN 1"/>
    <property type="match status" value="1"/>
</dbReference>
<dbReference type="InterPro" id="IPR050961">
    <property type="entry name" value="BolA/IbaG_stress_morph_reg"/>
</dbReference>
<accession>A0A3A6TG71</accession>
<dbReference type="AlphaFoldDB" id="A0A3A6TG71"/>
<gene>
    <name evidence="4" type="ORF">D5R81_15725</name>
</gene>
<dbReference type="OrthoDB" id="9801469at2"/>
<evidence type="ECO:0000256" key="1">
    <source>
        <dbReference type="ARBA" id="ARBA00005578"/>
    </source>
</evidence>
<evidence type="ECO:0000256" key="2">
    <source>
        <dbReference type="ARBA" id="ARBA00074073"/>
    </source>
</evidence>
<organism evidence="4 5">
    <name type="scientific">Parashewanella spongiae</name>
    <dbReference type="NCBI Taxonomy" id="342950"/>
    <lineage>
        <taxon>Bacteria</taxon>
        <taxon>Pseudomonadati</taxon>
        <taxon>Pseudomonadota</taxon>
        <taxon>Gammaproteobacteria</taxon>
        <taxon>Alteromonadales</taxon>
        <taxon>Shewanellaceae</taxon>
        <taxon>Parashewanella</taxon>
    </lineage>
</organism>
<reference evidence="4 5" key="1">
    <citation type="submission" date="2018-09" db="EMBL/GenBank/DDBJ databases">
        <title>Phylogeny of the Shewanellaceae, and recommendation for two new genera, Pseudoshewanella and Parashewanella.</title>
        <authorList>
            <person name="Wang G."/>
        </authorList>
    </citation>
    <scope>NUCLEOTIDE SEQUENCE [LARGE SCALE GENOMIC DNA]</scope>
    <source>
        <strain evidence="4 5">KCTC 22492</strain>
    </source>
</reference>
<dbReference type="GO" id="GO:1990229">
    <property type="term" value="C:iron-sulfur cluster assembly complex"/>
    <property type="evidence" value="ECO:0007669"/>
    <property type="project" value="UniProtKB-ARBA"/>
</dbReference>
<comment type="similarity">
    <text evidence="1 3">Belongs to the BolA/IbaG family.</text>
</comment>
<proteinExistence type="inferred from homology"/>